<feature type="region of interest" description="Disordered" evidence="1">
    <location>
        <begin position="1"/>
        <end position="69"/>
    </location>
</feature>
<gene>
    <name evidence="2" type="ORF">LIER_00482</name>
</gene>
<proteinExistence type="predicted"/>
<keyword evidence="3" id="KW-1185">Reference proteome</keyword>
<reference evidence="2 3" key="1">
    <citation type="submission" date="2024-01" db="EMBL/GenBank/DDBJ databases">
        <title>The complete chloroplast genome sequence of Lithospermum erythrorhizon: insights into the phylogenetic relationship among Boraginaceae species and the maternal lineages of purple gromwells.</title>
        <authorList>
            <person name="Okada T."/>
            <person name="Watanabe K."/>
        </authorList>
    </citation>
    <scope>NUCLEOTIDE SEQUENCE [LARGE SCALE GENOMIC DNA]</scope>
</reference>
<comment type="caution">
    <text evidence="2">The sequence shown here is derived from an EMBL/GenBank/DDBJ whole genome shotgun (WGS) entry which is preliminary data.</text>
</comment>
<dbReference type="AlphaFoldDB" id="A0AAV3NIM4"/>
<protein>
    <submittedName>
        <fullName evidence="2">Uncharacterized protein</fullName>
    </submittedName>
</protein>
<sequence length="69" mass="7438">MGGLENASKPPLRILVKRMVNQSPNATTGEAPPERQMPYQQRGDPSEVGSSAMGIPDRGGNDDRKDETT</sequence>
<evidence type="ECO:0000256" key="1">
    <source>
        <dbReference type="SAM" id="MobiDB-lite"/>
    </source>
</evidence>
<organism evidence="2 3">
    <name type="scientific">Lithospermum erythrorhizon</name>
    <name type="common">Purple gromwell</name>
    <name type="synonym">Lithospermum officinale var. erythrorhizon</name>
    <dbReference type="NCBI Taxonomy" id="34254"/>
    <lineage>
        <taxon>Eukaryota</taxon>
        <taxon>Viridiplantae</taxon>
        <taxon>Streptophyta</taxon>
        <taxon>Embryophyta</taxon>
        <taxon>Tracheophyta</taxon>
        <taxon>Spermatophyta</taxon>
        <taxon>Magnoliopsida</taxon>
        <taxon>eudicotyledons</taxon>
        <taxon>Gunneridae</taxon>
        <taxon>Pentapetalae</taxon>
        <taxon>asterids</taxon>
        <taxon>lamiids</taxon>
        <taxon>Boraginales</taxon>
        <taxon>Boraginaceae</taxon>
        <taxon>Boraginoideae</taxon>
        <taxon>Lithospermeae</taxon>
        <taxon>Lithospermum</taxon>
    </lineage>
</organism>
<accession>A0AAV3NIM4</accession>
<feature type="compositionally biased region" description="Basic and acidic residues" evidence="1">
    <location>
        <begin position="59"/>
        <end position="69"/>
    </location>
</feature>
<dbReference type="Proteomes" id="UP001454036">
    <property type="component" value="Unassembled WGS sequence"/>
</dbReference>
<dbReference type="EMBL" id="BAABME010000037">
    <property type="protein sequence ID" value="GAA0138808.1"/>
    <property type="molecule type" value="Genomic_DNA"/>
</dbReference>
<name>A0AAV3NIM4_LITER</name>
<evidence type="ECO:0000313" key="3">
    <source>
        <dbReference type="Proteomes" id="UP001454036"/>
    </source>
</evidence>
<evidence type="ECO:0000313" key="2">
    <source>
        <dbReference type="EMBL" id="GAA0138808.1"/>
    </source>
</evidence>